<comment type="caution">
    <text evidence="2">The sequence shown here is derived from an EMBL/GenBank/DDBJ whole genome shotgun (WGS) entry which is preliminary data.</text>
</comment>
<organism evidence="2 3">
    <name type="scientific">Elysia marginata</name>
    <dbReference type="NCBI Taxonomy" id="1093978"/>
    <lineage>
        <taxon>Eukaryota</taxon>
        <taxon>Metazoa</taxon>
        <taxon>Spiralia</taxon>
        <taxon>Lophotrochozoa</taxon>
        <taxon>Mollusca</taxon>
        <taxon>Gastropoda</taxon>
        <taxon>Heterobranchia</taxon>
        <taxon>Euthyneura</taxon>
        <taxon>Panpulmonata</taxon>
        <taxon>Sacoglossa</taxon>
        <taxon>Placobranchoidea</taxon>
        <taxon>Plakobranchidae</taxon>
        <taxon>Elysia</taxon>
    </lineage>
</organism>
<dbReference type="GO" id="GO:0005615">
    <property type="term" value="C:extracellular space"/>
    <property type="evidence" value="ECO:0007669"/>
    <property type="project" value="TreeGrafter"/>
</dbReference>
<evidence type="ECO:0000259" key="1">
    <source>
        <dbReference type="PROSITE" id="PS51406"/>
    </source>
</evidence>
<evidence type="ECO:0000313" key="3">
    <source>
        <dbReference type="Proteomes" id="UP000762676"/>
    </source>
</evidence>
<dbReference type="PANTHER" id="PTHR19143">
    <property type="entry name" value="FIBRINOGEN/TENASCIN/ANGIOPOEITIN"/>
    <property type="match status" value="1"/>
</dbReference>
<name>A0AAV4I7U7_9GAST</name>
<feature type="domain" description="Fibrinogen C-terminal" evidence="1">
    <location>
        <begin position="1"/>
        <end position="178"/>
    </location>
</feature>
<dbReference type="InterPro" id="IPR050373">
    <property type="entry name" value="Fibrinogen_C-term_domain"/>
</dbReference>
<dbReference type="PROSITE" id="PS51406">
    <property type="entry name" value="FIBRINOGEN_C_2"/>
    <property type="match status" value="1"/>
</dbReference>
<proteinExistence type="predicted"/>
<dbReference type="InterPro" id="IPR002181">
    <property type="entry name" value="Fibrinogen_a/b/g_C_dom"/>
</dbReference>
<dbReference type="SMART" id="SM00186">
    <property type="entry name" value="FBG"/>
    <property type="match status" value="1"/>
</dbReference>
<keyword evidence="3" id="KW-1185">Reference proteome</keyword>
<dbReference type="InterPro" id="IPR014716">
    <property type="entry name" value="Fibrinogen_a/b/g_C_1"/>
</dbReference>
<dbReference type="Gene3D" id="3.90.215.10">
    <property type="entry name" value="Gamma Fibrinogen, chain A, domain 1"/>
    <property type="match status" value="1"/>
</dbReference>
<dbReference type="Pfam" id="PF00147">
    <property type="entry name" value="Fibrinogen_C"/>
    <property type="match status" value="1"/>
</dbReference>
<dbReference type="Proteomes" id="UP000762676">
    <property type="component" value="Unassembled WGS sequence"/>
</dbReference>
<reference evidence="2 3" key="1">
    <citation type="journal article" date="2021" name="Elife">
        <title>Chloroplast acquisition without the gene transfer in kleptoplastic sea slugs, Plakobranchus ocellatus.</title>
        <authorList>
            <person name="Maeda T."/>
            <person name="Takahashi S."/>
            <person name="Yoshida T."/>
            <person name="Shimamura S."/>
            <person name="Takaki Y."/>
            <person name="Nagai Y."/>
            <person name="Toyoda A."/>
            <person name="Suzuki Y."/>
            <person name="Arimoto A."/>
            <person name="Ishii H."/>
            <person name="Satoh N."/>
            <person name="Nishiyama T."/>
            <person name="Hasebe M."/>
            <person name="Maruyama T."/>
            <person name="Minagawa J."/>
            <person name="Obokata J."/>
            <person name="Shigenobu S."/>
        </authorList>
    </citation>
    <scope>NUCLEOTIDE SEQUENCE [LARGE SCALE GENOMIC DNA]</scope>
</reference>
<accession>A0AAV4I7U7</accession>
<dbReference type="InterPro" id="IPR036056">
    <property type="entry name" value="Fibrinogen-like_C"/>
</dbReference>
<gene>
    <name evidence="2" type="ORF">ElyMa_001193100</name>
</gene>
<evidence type="ECO:0000313" key="2">
    <source>
        <dbReference type="EMBL" id="GFS05169.1"/>
    </source>
</evidence>
<dbReference type="AlphaFoldDB" id="A0AAV4I7U7"/>
<sequence>MINVQCQGDLTFDCWLQRRTGKDVSFYKTWDEYKEGFGTPPGDFWLGNEAMYNLTSKDDYELRIEMQVNGNELYAQYTSFQVAEESDGYRLRLGSHSGTLEEMSSGLGFSYHNDQKFSTKDVDNDHWYFGNSAVTGQGGWWYNSGSWANLNDRWGDLRWFTGSEDFYPDATEMKIRRI</sequence>
<protein>
    <submittedName>
        <fullName evidence="2">Angiopoietin-related protein 1</fullName>
    </submittedName>
</protein>
<dbReference type="SUPFAM" id="SSF56496">
    <property type="entry name" value="Fibrinogen C-terminal domain-like"/>
    <property type="match status" value="1"/>
</dbReference>
<dbReference type="EMBL" id="BMAT01002346">
    <property type="protein sequence ID" value="GFS05169.1"/>
    <property type="molecule type" value="Genomic_DNA"/>
</dbReference>